<evidence type="ECO:0000256" key="2">
    <source>
        <dbReference type="ARBA" id="ARBA00022679"/>
    </source>
</evidence>
<dbReference type="PANTHER" id="PTHR43671:SF13">
    <property type="entry name" value="SERINE_THREONINE-PROTEIN KINASE NEK2"/>
    <property type="match status" value="1"/>
</dbReference>
<dbReference type="InterPro" id="IPR050660">
    <property type="entry name" value="NEK_Ser/Thr_kinase"/>
</dbReference>
<dbReference type="SUPFAM" id="SSF56112">
    <property type="entry name" value="Protein kinase-like (PK-like)"/>
    <property type="match status" value="1"/>
</dbReference>
<evidence type="ECO:0000259" key="7">
    <source>
        <dbReference type="PROSITE" id="PS50011"/>
    </source>
</evidence>
<name>A0A6J4PBK3_9ACTN</name>
<proteinExistence type="predicted"/>
<dbReference type="InterPro" id="IPR011009">
    <property type="entry name" value="Kinase-like_dom_sf"/>
</dbReference>
<evidence type="ECO:0000256" key="4">
    <source>
        <dbReference type="ARBA" id="ARBA00022777"/>
    </source>
</evidence>
<dbReference type="Pfam" id="PF00069">
    <property type="entry name" value="Pkinase"/>
    <property type="match status" value="1"/>
</dbReference>
<dbReference type="AlphaFoldDB" id="A0A6J4PBK3"/>
<evidence type="ECO:0000256" key="6">
    <source>
        <dbReference type="SAM" id="MobiDB-lite"/>
    </source>
</evidence>
<feature type="region of interest" description="Disordered" evidence="6">
    <location>
        <begin position="69"/>
        <end position="97"/>
    </location>
</feature>
<accession>A0A6J4PBK3</accession>
<evidence type="ECO:0000256" key="1">
    <source>
        <dbReference type="ARBA" id="ARBA00012513"/>
    </source>
</evidence>
<organism evidence="8">
    <name type="scientific">uncultured Rubrobacteraceae bacterium</name>
    <dbReference type="NCBI Taxonomy" id="349277"/>
    <lineage>
        <taxon>Bacteria</taxon>
        <taxon>Bacillati</taxon>
        <taxon>Actinomycetota</taxon>
        <taxon>Rubrobacteria</taxon>
        <taxon>Rubrobacterales</taxon>
        <taxon>Rubrobacteraceae</taxon>
        <taxon>environmental samples</taxon>
    </lineage>
</organism>
<evidence type="ECO:0000313" key="8">
    <source>
        <dbReference type="EMBL" id="CAA9411390.1"/>
    </source>
</evidence>
<feature type="domain" description="Protein kinase" evidence="7">
    <location>
        <begin position="1"/>
        <end position="89"/>
    </location>
</feature>
<dbReference type="EC" id="2.7.11.1" evidence="1"/>
<gene>
    <name evidence="8" type="ORF">AVDCRST_MAG55-1286</name>
</gene>
<dbReference type="Gene3D" id="1.10.510.10">
    <property type="entry name" value="Transferase(Phosphotransferase) domain 1"/>
    <property type="match status" value="1"/>
</dbReference>
<dbReference type="InterPro" id="IPR000719">
    <property type="entry name" value="Prot_kinase_dom"/>
</dbReference>
<dbReference type="GO" id="GO:0004674">
    <property type="term" value="F:protein serine/threonine kinase activity"/>
    <property type="evidence" value="ECO:0007669"/>
    <property type="project" value="UniProtKB-KW"/>
</dbReference>
<sequence length="97" mass="10936">MLGQPASERSDLYSLGVVLYQMLTGEPPFEAETPWVVAMRRVQEEPHPPREVNPAVPEDLDDLTMRLLAKDPDGRPSDAGALVEELERLTGRRWSRP</sequence>
<dbReference type="PANTHER" id="PTHR43671">
    <property type="entry name" value="SERINE/THREONINE-PROTEIN KINASE NEK"/>
    <property type="match status" value="1"/>
</dbReference>
<keyword evidence="3" id="KW-0547">Nucleotide-binding</keyword>
<keyword evidence="4 8" id="KW-0418">Kinase</keyword>
<dbReference type="PROSITE" id="PS50011">
    <property type="entry name" value="PROTEIN_KINASE_DOM"/>
    <property type="match status" value="1"/>
</dbReference>
<evidence type="ECO:0000256" key="3">
    <source>
        <dbReference type="ARBA" id="ARBA00022741"/>
    </source>
</evidence>
<dbReference type="GO" id="GO:0005524">
    <property type="term" value="F:ATP binding"/>
    <property type="evidence" value="ECO:0007669"/>
    <property type="project" value="UniProtKB-KW"/>
</dbReference>
<keyword evidence="8" id="KW-0723">Serine/threonine-protein kinase</keyword>
<dbReference type="EMBL" id="CADCUZ010000054">
    <property type="protein sequence ID" value="CAA9411390.1"/>
    <property type="molecule type" value="Genomic_DNA"/>
</dbReference>
<evidence type="ECO:0000256" key="5">
    <source>
        <dbReference type="ARBA" id="ARBA00022840"/>
    </source>
</evidence>
<keyword evidence="2" id="KW-0808">Transferase</keyword>
<keyword evidence="5" id="KW-0067">ATP-binding</keyword>
<reference evidence="8" key="1">
    <citation type="submission" date="2020-02" db="EMBL/GenBank/DDBJ databases">
        <authorList>
            <person name="Meier V. D."/>
        </authorList>
    </citation>
    <scope>NUCLEOTIDE SEQUENCE</scope>
    <source>
        <strain evidence="8">AVDCRST_MAG55</strain>
    </source>
</reference>
<protein>
    <recommendedName>
        <fullName evidence="1">non-specific serine/threonine protein kinase</fullName>
        <ecNumber evidence="1">2.7.11.1</ecNumber>
    </recommendedName>
</protein>